<evidence type="ECO:0008006" key="3">
    <source>
        <dbReference type="Google" id="ProtNLM"/>
    </source>
</evidence>
<accession>A0A514D3N1</accession>
<organism evidence="2">
    <name type="scientific">Leviviridae sp</name>
    <dbReference type="NCBI Taxonomy" id="2027243"/>
    <lineage>
        <taxon>Viruses</taxon>
        <taxon>Riboviria</taxon>
        <taxon>Orthornavirae</taxon>
        <taxon>Lenarviricota</taxon>
        <taxon>Leviviricetes</taxon>
        <taxon>Norzivirales</taxon>
        <taxon>Fiersviridae</taxon>
    </lineage>
</organism>
<feature type="compositionally biased region" description="Polar residues" evidence="1">
    <location>
        <begin position="36"/>
        <end position="49"/>
    </location>
</feature>
<protein>
    <recommendedName>
        <fullName evidence="3">Maturation</fullName>
    </recommendedName>
</protein>
<proteinExistence type="predicted"/>
<feature type="region of interest" description="Disordered" evidence="1">
    <location>
        <begin position="36"/>
        <end position="60"/>
    </location>
</feature>
<gene>
    <name evidence="2" type="ORF">H2RhizoLitter491535_000003</name>
</gene>
<sequence length="454" mass="50275">MFIERGETKSRTVPGPTVWIKTVATSLPPANQVRAKSSRSLAGTQVTESDGNRWPPPKGDDISDYGSEFFTQKKEVVSGPKLAYHKLFFKRRPDSSISQDFYVEGSFYFANAFGANGQLSGDFQDYAKLGSLPFPDLSSSKTDLNVKGAIAVASCSPTNQIAQAATAVGELLQDVPKIPGMSALNKRITAIGTLATGAEEFLNYQFGIAPTISDAKSLYKGIHEVDKAIVQLKRDAGRLVRRSFHFPTERTETDEVIPNVASPVGYAYGSRSNNWYAQPGFCLPVYETRRKRVVEREIWFSGAFTYGLPDWFDTKDRKDRVRLMAKLLGAEPDLQTLWNLMPWSWAIDWFVDAGAVIKSLQSLITYGTVLRYGYVMEKTTVTDTYYAGARILDPDPLYATAFTPPYPTVTPIILRTTTKKRVKANPFGFGLSWDGMSNTQKAIAAALGITRVVR</sequence>
<dbReference type="EMBL" id="MN033944">
    <property type="protein sequence ID" value="QDH88230.1"/>
    <property type="molecule type" value="Genomic_RNA"/>
</dbReference>
<name>A0A514D3N1_9VIRU</name>
<evidence type="ECO:0000313" key="2">
    <source>
        <dbReference type="EMBL" id="QDH88230.1"/>
    </source>
</evidence>
<reference evidence="2" key="1">
    <citation type="submission" date="2019-05" db="EMBL/GenBank/DDBJ databases">
        <title>Metatranscriptomic reconstruction reveals RNA viruses with the potential to shape carbon cycling in soil.</title>
        <authorList>
            <person name="Starr E.P."/>
            <person name="Nuccio E."/>
            <person name="Pett-Ridge J."/>
            <person name="Banfield J.F."/>
            <person name="Firestone M.K."/>
        </authorList>
    </citation>
    <scope>NUCLEOTIDE SEQUENCE</scope>
    <source>
        <strain evidence="2">H2_Rhizo_Litter_49_scaffold_1535</strain>
    </source>
</reference>
<evidence type="ECO:0000256" key="1">
    <source>
        <dbReference type="SAM" id="MobiDB-lite"/>
    </source>
</evidence>